<feature type="signal peptide" evidence="6">
    <location>
        <begin position="1"/>
        <end position="24"/>
    </location>
</feature>
<keyword evidence="6" id="KW-0732">Signal</keyword>
<dbReference type="AlphaFoldDB" id="A0A812IDW8"/>
<keyword evidence="9" id="KW-1185">Reference proteome</keyword>
<keyword evidence="2 5" id="KW-0812">Transmembrane</keyword>
<evidence type="ECO:0000256" key="6">
    <source>
        <dbReference type="SAM" id="SignalP"/>
    </source>
</evidence>
<keyword evidence="4 5" id="KW-0472">Membrane</keyword>
<dbReference type="Proteomes" id="UP000604046">
    <property type="component" value="Unassembled WGS sequence"/>
</dbReference>
<feature type="transmembrane region" description="Helical" evidence="5">
    <location>
        <begin position="847"/>
        <end position="869"/>
    </location>
</feature>
<protein>
    <recommendedName>
        <fullName evidence="7">NarX-like N-terminal domain-containing protein</fullName>
    </recommendedName>
</protein>
<evidence type="ECO:0000313" key="9">
    <source>
        <dbReference type="Proteomes" id="UP000604046"/>
    </source>
</evidence>
<dbReference type="InterPro" id="IPR029095">
    <property type="entry name" value="NarX-like_N"/>
</dbReference>
<evidence type="ECO:0000313" key="8">
    <source>
        <dbReference type="EMBL" id="CAE7029662.1"/>
    </source>
</evidence>
<dbReference type="GO" id="GO:0016020">
    <property type="term" value="C:membrane"/>
    <property type="evidence" value="ECO:0007669"/>
    <property type="project" value="UniProtKB-SubCell"/>
</dbReference>
<feature type="domain" description="NarX-like N-terminal" evidence="7">
    <location>
        <begin position="30"/>
        <end position="112"/>
    </location>
</feature>
<dbReference type="Pfam" id="PF13675">
    <property type="entry name" value="PilJ"/>
    <property type="match status" value="1"/>
</dbReference>
<evidence type="ECO:0000256" key="4">
    <source>
        <dbReference type="ARBA" id="ARBA00023136"/>
    </source>
</evidence>
<name>A0A812IDW8_9DINO</name>
<sequence>MAGGRWKMCVVYTVCMFLIAPVGADLGVTLDVAGRQAMLTQQMSKEFILVSLGIDPEANKRRMHESIKLFNDSLYDMIHGNNARNISSPPTDLVASGLQEVADLWAPFVELLLKNVDQIRDAAPDVRTEILIYVSWGNMPLLVQSNVVVSNLAHIAELAKIETKGFVVDLAGRQQMLIQRMCKEAYLVASGVHVNSAASMLEEDQILFHSSHKGITRGAHWAGVPPVTKLCTTHQMSAVTYNYGLFDPLISEISTVLPISQNIKTAHRLAPEIEARSGPLIDAMAAAVSLYVNDPGTCNPVDAMTASGWKVLILSMADVMADSQMTVSCFLQMSNAVAVQQSTVSLIVGMNTVSAALASMIEGDKAKSIEAAPTQSLLDELRVASSMWASLVEDLQKGISSTEIPLMMATKVSFLSQQFQDKLEVVRSSLVEQATLSLKGTRYAVQDVQASVASLQSMMLAKMTMLVNLIFAATNGDAREIMESARELFNATRDAFLAGHRSMLVGSPGSDGKPTLIRLASVCEVQHMLKVYHMFNSVVRDSEMVLAGTQQSRGALEMLSLTTQTTYELTTSFASALVNNDTQDTLPCQNDTLPADDWLEMVVAVGDFRAFSQEACATQISIVASSGSAFEKLAEILAVKEQVMQKLYDISYGSATLPAPITQAIFEKLVETVEPPVLDFAESLEGGSGDTAVLKSLEVVAALNSLQDLCIAEATRAYPSVPFLRVDAASRQILLVQKTVLQAVMFVYEVTSLRVFEVIMAEFSRLHQDLKQGGSGLPPIPSERPDLLSQWAKVDVASARLKNTLKNMGRKNVDSLLASRDDLVLHLNTIRDLYKVPDPVGAEQFPWMYLAYGIMGCVFCGATCVAACLHRRACRSASDARNQSTQLGLADQP</sequence>
<proteinExistence type="predicted"/>
<evidence type="ECO:0000256" key="3">
    <source>
        <dbReference type="ARBA" id="ARBA00022989"/>
    </source>
</evidence>
<dbReference type="EMBL" id="CAJNDS010000219">
    <property type="protein sequence ID" value="CAE7029662.1"/>
    <property type="molecule type" value="Genomic_DNA"/>
</dbReference>
<evidence type="ECO:0000256" key="5">
    <source>
        <dbReference type="SAM" id="Phobius"/>
    </source>
</evidence>
<accession>A0A812IDW8</accession>
<keyword evidence="3 5" id="KW-1133">Transmembrane helix</keyword>
<evidence type="ECO:0000256" key="1">
    <source>
        <dbReference type="ARBA" id="ARBA00004141"/>
    </source>
</evidence>
<gene>
    <name evidence="8" type="ORF">SNAT2548_LOCUS3565</name>
</gene>
<comment type="subcellular location">
    <subcellularLocation>
        <location evidence="1">Membrane</location>
        <topology evidence="1">Multi-pass membrane protein</topology>
    </subcellularLocation>
</comment>
<feature type="chain" id="PRO_5032318316" description="NarX-like N-terminal domain-containing protein" evidence="6">
    <location>
        <begin position="25"/>
        <end position="893"/>
    </location>
</feature>
<comment type="caution">
    <text evidence="8">The sequence shown here is derived from an EMBL/GenBank/DDBJ whole genome shotgun (WGS) entry which is preliminary data.</text>
</comment>
<evidence type="ECO:0000259" key="7">
    <source>
        <dbReference type="Pfam" id="PF13675"/>
    </source>
</evidence>
<evidence type="ECO:0000256" key="2">
    <source>
        <dbReference type="ARBA" id="ARBA00022692"/>
    </source>
</evidence>
<organism evidence="8 9">
    <name type="scientific">Symbiodinium natans</name>
    <dbReference type="NCBI Taxonomy" id="878477"/>
    <lineage>
        <taxon>Eukaryota</taxon>
        <taxon>Sar</taxon>
        <taxon>Alveolata</taxon>
        <taxon>Dinophyceae</taxon>
        <taxon>Suessiales</taxon>
        <taxon>Symbiodiniaceae</taxon>
        <taxon>Symbiodinium</taxon>
    </lineage>
</organism>
<reference evidence="8" key="1">
    <citation type="submission" date="2021-02" db="EMBL/GenBank/DDBJ databases">
        <authorList>
            <person name="Dougan E. K."/>
            <person name="Rhodes N."/>
            <person name="Thang M."/>
            <person name="Chan C."/>
        </authorList>
    </citation>
    <scope>NUCLEOTIDE SEQUENCE</scope>
</reference>